<dbReference type="HAMAP" id="MF_00772">
    <property type="entry name" value="OGT"/>
    <property type="match status" value="1"/>
</dbReference>
<dbReference type="Gene3D" id="3.30.160.70">
    <property type="entry name" value="Methylated DNA-protein cysteine methyltransferase domain"/>
    <property type="match status" value="1"/>
</dbReference>
<proteinExistence type="inferred from homology"/>
<evidence type="ECO:0000259" key="4">
    <source>
        <dbReference type="Pfam" id="PF02870"/>
    </source>
</evidence>
<dbReference type="NCBIfam" id="TIGR00589">
    <property type="entry name" value="ogt"/>
    <property type="match status" value="1"/>
</dbReference>
<comment type="function">
    <text evidence="2">Involved in the cellular defense against the biological effects of O6-methylguanine (O6-MeG) and O4-methylthymine (O4-MeT) in DNA. Repairs the methylated nucleobase in DNA by stoichiometrically transferring the methyl group to a cysteine residue in the enzyme. This is a suicide reaction: the enzyme is irreversibly inactivated.</text>
</comment>
<name>A0ABR8TRP8_9PSED</name>
<evidence type="ECO:0000256" key="2">
    <source>
        <dbReference type="HAMAP-Rule" id="MF_00772"/>
    </source>
</evidence>
<dbReference type="GO" id="GO:0032259">
    <property type="term" value="P:methylation"/>
    <property type="evidence" value="ECO:0007669"/>
    <property type="project" value="UniProtKB-KW"/>
</dbReference>
<dbReference type="InterPro" id="IPR008332">
    <property type="entry name" value="MethylG_MeTrfase_N"/>
</dbReference>
<feature type="active site" description="Nucleophile; methyl group acceptor" evidence="2">
    <location>
        <position position="126"/>
    </location>
</feature>
<dbReference type="InterPro" id="IPR036631">
    <property type="entry name" value="MGMT_N_sf"/>
</dbReference>
<comment type="catalytic activity">
    <reaction evidence="2">
        <text>a 6-O-methyl-2'-deoxyguanosine in DNA + L-cysteinyl-[protein] = S-methyl-L-cysteinyl-[protein] + a 2'-deoxyguanosine in DNA</text>
        <dbReference type="Rhea" id="RHEA:24000"/>
        <dbReference type="Rhea" id="RHEA-COMP:10131"/>
        <dbReference type="Rhea" id="RHEA-COMP:10132"/>
        <dbReference type="Rhea" id="RHEA-COMP:11367"/>
        <dbReference type="Rhea" id="RHEA-COMP:11368"/>
        <dbReference type="ChEBI" id="CHEBI:29950"/>
        <dbReference type="ChEBI" id="CHEBI:82612"/>
        <dbReference type="ChEBI" id="CHEBI:85445"/>
        <dbReference type="ChEBI" id="CHEBI:85448"/>
        <dbReference type="EC" id="2.1.1.63"/>
    </reaction>
</comment>
<evidence type="ECO:0000259" key="3">
    <source>
        <dbReference type="Pfam" id="PF01035"/>
    </source>
</evidence>
<reference evidence="5 6" key="1">
    <citation type="submission" date="2020-08" db="EMBL/GenBank/DDBJ databases">
        <title>A Genomic Blueprint of the Chicken Gut Microbiome.</title>
        <authorList>
            <person name="Gilroy R."/>
            <person name="Ravi A."/>
            <person name="Getino M."/>
            <person name="Pursley I."/>
            <person name="Horton D.L."/>
            <person name="Alikhan N.-F."/>
            <person name="Baker D."/>
            <person name="Gharbi K."/>
            <person name="Hall N."/>
            <person name="Watson M."/>
            <person name="Adriaenssens E.M."/>
            <person name="Foster-Nyarko E."/>
            <person name="Jarju S."/>
            <person name="Secka A."/>
            <person name="Antonio M."/>
            <person name="Oren A."/>
            <person name="Chaudhuri R."/>
            <person name="La Ragione R.M."/>
            <person name="Hildebrand F."/>
            <person name="Pallen M.J."/>
        </authorList>
    </citation>
    <scope>NUCLEOTIDE SEQUENCE [LARGE SCALE GENOMIC DNA]</scope>
    <source>
        <strain evidence="5 6">Sa2CUA2</strain>
    </source>
</reference>
<keyword evidence="2 5" id="KW-0808">Transferase</keyword>
<dbReference type="Gene3D" id="1.10.10.10">
    <property type="entry name" value="Winged helix-like DNA-binding domain superfamily/Winged helix DNA-binding domain"/>
    <property type="match status" value="1"/>
</dbReference>
<comment type="catalytic activity">
    <reaction evidence="2">
        <text>a 4-O-methyl-thymidine in DNA + L-cysteinyl-[protein] = a thymidine in DNA + S-methyl-L-cysteinyl-[protein]</text>
        <dbReference type="Rhea" id="RHEA:53428"/>
        <dbReference type="Rhea" id="RHEA-COMP:10131"/>
        <dbReference type="Rhea" id="RHEA-COMP:10132"/>
        <dbReference type="Rhea" id="RHEA-COMP:13555"/>
        <dbReference type="Rhea" id="RHEA-COMP:13556"/>
        <dbReference type="ChEBI" id="CHEBI:29950"/>
        <dbReference type="ChEBI" id="CHEBI:82612"/>
        <dbReference type="ChEBI" id="CHEBI:137386"/>
        <dbReference type="ChEBI" id="CHEBI:137387"/>
        <dbReference type="EC" id="2.1.1.63"/>
    </reaction>
</comment>
<protein>
    <recommendedName>
        <fullName evidence="2">Methylated-DNA--protein-cysteine methyltransferase</fullName>
        <ecNumber evidence="2">2.1.1.63</ecNumber>
    </recommendedName>
    <alternativeName>
        <fullName evidence="2">6-O-methylguanine-DNA methyltransferase</fullName>
        <shortName evidence="2">MGMT</shortName>
    </alternativeName>
    <alternativeName>
        <fullName evidence="2">O-6-methylguanine-DNA-alkyltransferase</fullName>
    </alternativeName>
</protein>
<dbReference type="Pfam" id="PF01035">
    <property type="entry name" value="DNA_binding_1"/>
    <property type="match status" value="1"/>
</dbReference>
<dbReference type="PANTHER" id="PTHR10815">
    <property type="entry name" value="METHYLATED-DNA--PROTEIN-CYSTEINE METHYLTRANSFERASE"/>
    <property type="match status" value="1"/>
</dbReference>
<dbReference type="EMBL" id="JACSQG010000009">
    <property type="protein sequence ID" value="MBD7978458.1"/>
    <property type="molecule type" value="Genomic_DNA"/>
</dbReference>
<keyword evidence="6" id="KW-1185">Reference proteome</keyword>
<gene>
    <name evidence="5" type="ORF">H9642_14835</name>
</gene>
<keyword evidence="2" id="KW-0963">Cytoplasm</keyword>
<evidence type="ECO:0000256" key="1">
    <source>
        <dbReference type="ARBA" id="ARBA00022763"/>
    </source>
</evidence>
<accession>A0ABR8TRP8</accession>
<comment type="caution">
    <text evidence="5">The sequence shown here is derived from an EMBL/GenBank/DDBJ whole genome shotgun (WGS) entry which is preliminary data.</text>
</comment>
<keyword evidence="2 5" id="KW-0489">Methyltransferase</keyword>
<feature type="domain" description="Methylated-DNA-[protein]-cysteine S-methyltransferase DNA binding" evidence="3">
    <location>
        <begin position="75"/>
        <end position="154"/>
    </location>
</feature>
<dbReference type="CDD" id="cd06445">
    <property type="entry name" value="ATase"/>
    <property type="match status" value="1"/>
</dbReference>
<dbReference type="RefSeq" id="WP_251837244.1">
    <property type="nucleotide sequence ID" value="NZ_JACSQG010000009.1"/>
</dbReference>
<dbReference type="GO" id="GO:0003908">
    <property type="term" value="F:methylated-DNA-[protein]-cysteine S-methyltransferase activity"/>
    <property type="evidence" value="ECO:0007669"/>
    <property type="project" value="UniProtKB-EC"/>
</dbReference>
<sequence>MFYRYQESPIGRLLLVGDEAGLRQLLMDVPTEPWVIGEQWVPAETQLDNVCRQLDEYFAGRRQRFDLRLAPLGTAFQRSVWQALLEIPFGQTWSYGQLARHIGSPQAMRAVGAANGANPIAVIQPCHRVIGSNGSLTGFSGGLERKTLLLKLEGWQGMRQAALAL</sequence>
<organism evidence="5 6">
    <name type="scientific">Serpens gallinarum</name>
    <dbReference type="NCBI Taxonomy" id="2763075"/>
    <lineage>
        <taxon>Bacteria</taxon>
        <taxon>Pseudomonadati</taxon>
        <taxon>Pseudomonadota</taxon>
        <taxon>Gammaproteobacteria</taxon>
        <taxon>Pseudomonadales</taxon>
        <taxon>Pseudomonadaceae</taxon>
        <taxon>Pseudomonas</taxon>
    </lineage>
</organism>
<dbReference type="InterPro" id="IPR014048">
    <property type="entry name" value="MethylDNA_cys_MeTrfase_DNA-bd"/>
</dbReference>
<comment type="similarity">
    <text evidence="2">Belongs to the MGMT family.</text>
</comment>
<evidence type="ECO:0000313" key="6">
    <source>
        <dbReference type="Proteomes" id="UP000611945"/>
    </source>
</evidence>
<dbReference type="InterPro" id="IPR023546">
    <property type="entry name" value="MGMT"/>
</dbReference>
<keyword evidence="2" id="KW-0234">DNA repair</keyword>
<comment type="miscellaneous">
    <text evidence="2">This enzyme catalyzes only one turnover and therefore is not strictly catalytic. According to one definition, an enzyme is a biocatalyst that acts repeatedly and over many reaction cycles.</text>
</comment>
<evidence type="ECO:0000313" key="5">
    <source>
        <dbReference type="EMBL" id="MBD7978458.1"/>
    </source>
</evidence>
<dbReference type="InterPro" id="IPR036388">
    <property type="entry name" value="WH-like_DNA-bd_sf"/>
</dbReference>
<comment type="subcellular location">
    <subcellularLocation>
        <location evidence="2">Cytoplasm</location>
    </subcellularLocation>
</comment>
<dbReference type="Pfam" id="PF02870">
    <property type="entry name" value="Methyltransf_1N"/>
    <property type="match status" value="1"/>
</dbReference>
<dbReference type="Proteomes" id="UP000611945">
    <property type="component" value="Unassembled WGS sequence"/>
</dbReference>
<dbReference type="SUPFAM" id="SSF46767">
    <property type="entry name" value="Methylated DNA-protein cysteine methyltransferase, C-terminal domain"/>
    <property type="match status" value="1"/>
</dbReference>
<dbReference type="InterPro" id="IPR036217">
    <property type="entry name" value="MethylDNA_cys_MeTrfase_DNAb"/>
</dbReference>
<dbReference type="SUPFAM" id="SSF53155">
    <property type="entry name" value="Methylated DNA-protein cysteine methyltransferase domain"/>
    <property type="match status" value="1"/>
</dbReference>
<feature type="domain" description="Methylguanine DNA methyltransferase ribonuclease-like" evidence="4">
    <location>
        <begin position="1"/>
        <end position="70"/>
    </location>
</feature>
<dbReference type="PANTHER" id="PTHR10815:SF5">
    <property type="entry name" value="METHYLATED-DNA--PROTEIN-CYSTEINE METHYLTRANSFERASE"/>
    <property type="match status" value="1"/>
</dbReference>
<keyword evidence="1 2" id="KW-0227">DNA damage</keyword>
<dbReference type="EC" id="2.1.1.63" evidence="2"/>